<keyword evidence="1" id="KW-0812">Transmembrane</keyword>
<dbReference type="Proteomes" id="UP000233837">
    <property type="component" value="Unassembled WGS sequence"/>
</dbReference>
<keyword evidence="2" id="KW-0328">Glycosyltransferase</keyword>
<keyword evidence="1" id="KW-0472">Membrane</keyword>
<proteinExistence type="predicted"/>
<accession>A0A2I0X7S4</accession>
<sequence length="139" mass="16436">MGVPSSQRQRKRWSSLVPIFAAIMLVAEIAFLSRMDMAKSSDFVQHWTTSFYLPYFSNADDLPLPFPEFNPLDSEQRRCEERLKREDDIPYSRDFTKDPVFISGVEEVRFVVMFNLHFIKLSILLFLNDTRIRNTFEDD</sequence>
<dbReference type="EMBL" id="KZ502070">
    <property type="protein sequence ID" value="PKU83952.1"/>
    <property type="molecule type" value="Genomic_DNA"/>
</dbReference>
<evidence type="ECO:0000256" key="1">
    <source>
        <dbReference type="SAM" id="Phobius"/>
    </source>
</evidence>
<gene>
    <name evidence="2" type="primary">FUT12</name>
    <name evidence="2" type="ORF">MA16_Dca006427</name>
</gene>
<reference evidence="2 3" key="2">
    <citation type="journal article" date="2017" name="Nature">
        <title>The Apostasia genome and the evolution of orchids.</title>
        <authorList>
            <person name="Zhang G.Q."/>
            <person name="Liu K.W."/>
            <person name="Li Z."/>
            <person name="Lohaus R."/>
            <person name="Hsiao Y.Y."/>
            <person name="Niu S.C."/>
            <person name="Wang J.Y."/>
            <person name="Lin Y.C."/>
            <person name="Xu Q."/>
            <person name="Chen L.J."/>
            <person name="Yoshida K."/>
            <person name="Fujiwara S."/>
            <person name="Wang Z.W."/>
            <person name="Zhang Y.Q."/>
            <person name="Mitsuda N."/>
            <person name="Wang M."/>
            <person name="Liu G.H."/>
            <person name="Pecoraro L."/>
            <person name="Huang H.X."/>
            <person name="Xiao X.J."/>
            <person name="Lin M."/>
            <person name="Wu X.Y."/>
            <person name="Wu W.L."/>
            <person name="Chen Y.Y."/>
            <person name="Chang S.B."/>
            <person name="Sakamoto S."/>
            <person name="Ohme-Takagi M."/>
            <person name="Yagi M."/>
            <person name="Zeng S.J."/>
            <person name="Shen C.Y."/>
            <person name="Yeh C.M."/>
            <person name="Luo Y.B."/>
            <person name="Tsai W.C."/>
            <person name="Van de Peer Y."/>
            <person name="Liu Z.J."/>
        </authorList>
    </citation>
    <scope>NUCLEOTIDE SEQUENCE [LARGE SCALE GENOMIC DNA]</scope>
    <source>
        <tissue evidence="2">The whole plant</tissue>
    </source>
</reference>
<dbReference type="GO" id="GO:0016757">
    <property type="term" value="F:glycosyltransferase activity"/>
    <property type="evidence" value="ECO:0007669"/>
    <property type="project" value="UniProtKB-KW"/>
</dbReference>
<dbReference type="AlphaFoldDB" id="A0A2I0X7S4"/>
<keyword evidence="1" id="KW-1133">Transmembrane helix</keyword>
<reference evidence="2 3" key="1">
    <citation type="journal article" date="2016" name="Sci. Rep.">
        <title>The Dendrobium catenatum Lindl. genome sequence provides insights into polysaccharide synthase, floral development and adaptive evolution.</title>
        <authorList>
            <person name="Zhang G.Q."/>
            <person name="Xu Q."/>
            <person name="Bian C."/>
            <person name="Tsai W.C."/>
            <person name="Yeh C.M."/>
            <person name="Liu K.W."/>
            <person name="Yoshida K."/>
            <person name="Zhang L.S."/>
            <person name="Chang S.B."/>
            <person name="Chen F."/>
            <person name="Shi Y."/>
            <person name="Su Y.Y."/>
            <person name="Zhang Y.Q."/>
            <person name="Chen L.J."/>
            <person name="Yin Y."/>
            <person name="Lin M."/>
            <person name="Huang H."/>
            <person name="Deng H."/>
            <person name="Wang Z.W."/>
            <person name="Zhu S.L."/>
            <person name="Zhao X."/>
            <person name="Deng C."/>
            <person name="Niu S.C."/>
            <person name="Huang J."/>
            <person name="Wang M."/>
            <person name="Liu G.H."/>
            <person name="Yang H.J."/>
            <person name="Xiao X.J."/>
            <person name="Hsiao Y.Y."/>
            <person name="Wu W.L."/>
            <person name="Chen Y.Y."/>
            <person name="Mitsuda N."/>
            <person name="Ohme-Takagi M."/>
            <person name="Luo Y.B."/>
            <person name="Van de Peer Y."/>
            <person name="Liu Z.J."/>
        </authorList>
    </citation>
    <scope>NUCLEOTIDE SEQUENCE [LARGE SCALE GENOMIC DNA]</scope>
    <source>
        <tissue evidence="2">The whole plant</tissue>
    </source>
</reference>
<dbReference type="STRING" id="906689.A0A2I0X7S4"/>
<name>A0A2I0X7S4_9ASPA</name>
<feature type="transmembrane region" description="Helical" evidence="1">
    <location>
        <begin position="12"/>
        <end position="32"/>
    </location>
</feature>
<protein>
    <submittedName>
        <fullName evidence="2">Fucosyltransferase-like protein</fullName>
    </submittedName>
</protein>
<evidence type="ECO:0000313" key="3">
    <source>
        <dbReference type="Proteomes" id="UP000233837"/>
    </source>
</evidence>
<feature type="transmembrane region" description="Helical" evidence="1">
    <location>
        <begin position="108"/>
        <end position="127"/>
    </location>
</feature>
<keyword evidence="2" id="KW-0808">Transferase</keyword>
<keyword evidence="3" id="KW-1185">Reference proteome</keyword>
<evidence type="ECO:0000313" key="2">
    <source>
        <dbReference type="EMBL" id="PKU83952.1"/>
    </source>
</evidence>
<organism evidence="2 3">
    <name type="scientific">Dendrobium catenatum</name>
    <dbReference type="NCBI Taxonomy" id="906689"/>
    <lineage>
        <taxon>Eukaryota</taxon>
        <taxon>Viridiplantae</taxon>
        <taxon>Streptophyta</taxon>
        <taxon>Embryophyta</taxon>
        <taxon>Tracheophyta</taxon>
        <taxon>Spermatophyta</taxon>
        <taxon>Magnoliopsida</taxon>
        <taxon>Liliopsida</taxon>
        <taxon>Asparagales</taxon>
        <taxon>Orchidaceae</taxon>
        <taxon>Epidendroideae</taxon>
        <taxon>Malaxideae</taxon>
        <taxon>Dendrobiinae</taxon>
        <taxon>Dendrobium</taxon>
    </lineage>
</organism>